<feature type="region of interest" description="Disordered" evidence="1">
    <location>
        <begin position="110"/>
        <end position="157"/>
    </location>
</feature>
<dbReference type="Proteomes" id="UP000751190">
    <property type="component" value="Unassembled WGS sequence"/>
</dbReference>
<evidence type="ECO:0000313" key="2">
    <source>
        <dbReference type="EMBL" id="KAG8461785.1"/>
    </source>
</evidence>
<keyword evidence="3" id="KW-1185">Reference proteome</keyword>
<feature type="compositionally biased region" description="Low complexity" evidence="1">
    <location>
        <begin position="286"/>
        <end position="299"/>
    </location>
</feature>
<dbReference type="EMBL" id="JAGTXO010000024">
    <property type="protein sequence ID" value="KAG8461785.1"/>
    <property type="molecule type" value="Genomic_DNA"/>
</dbReference>
<feature type="compositionally biased region" description="Low complexity" evidence="1">
    <location>
        <begin position="86"/>
        <end position="100"/>
    </location>
</feature>
<feature type="region of interest" description="Disordered" evidence="1">
    <location>
        <begin position="285"/>
        <end position="313"/>
    </location>
</feature>
<feature type="region of interest" description="Disordered" evidence="1">
    <location>
        <begin position="62"/>
        <end position="81"/>
    </location>
</feature>
<dbReference type="AlphaFoldDB" id="A0A8J5XMJ3"/>
<gene>
    <name evidence="2" type="ORF">KFE25_001403</name>
</gene>
<accession>A0A8J5XMJ3</accession>
<organism evidence="2 3">
    <name type="scientific">Diacronema lutheri</name>
    <name type="common">Unicellular marine alga</name>
    <name type="synonym">Monochrysis lutheri</name>
    <dbReference type="NCBI Taxonomy" id="2081491"/>
    <lineage>
        <taxon>Eukaryota</taxon>
        <taxon>Haptista</taxon>
        <taxon>Haptophyta</taxon>
        <taxon>Pavlovophyceae</taxon>
        <taxon>Pavlovales</taxon>
        <taxon>Pavlovaceae</taxon>
        <taxon>Diacronema</taxon>
    </lineage>
</organism>
<reference evidence="2" key="1">
    <citation type="submission" date="2021-05" db="EMBL/GenBank/DDBJ databases">
        <title>The genome of the haptophyte Pavlova lutheri (Diacronema luteri, Pavlovales) - a model for lipid biosynthesis in eukaryotic algae.</title>
        <authorList>
            <person name="Hulatt C.J."/>
            <person name="Posewitz M.C."/>
        </authorList>
    </citation>
    <scope>NUCLEOTIDE SEQUENCE</scope>
    <source>
        <strain evidence="2">NIVA-4/92</strain>
    </source>
</reference>
<feature type="compositionally biased region" description="Polar residues" evidence="1">
    <location>
        <begin position="125"/>
        <end position="138"/>
    </location>
</feature>
<sequence length="313" mass="32345">MDSDAACWAAAAGICPLLPPAMIVDVDQLDQLRTPIMYEDPNSPEVERVAPPAATPLHAGIDGPMPPPPPPPPFPFGAGSAPPLSVLSTGATRGAAASAADTHAPVTPRDQFAKVPWPEPKRTDSTPSLMSQQLSEWSTRAPPIRADVPPPTHRRCRSEGVGFQSLSLTILLPPIAGAAGAPRAADSQLSIAVPAFYSVAQTIVAALHECRRRLPSAAWRDLEGAELVLRITEDGEPQFDLPALAAKAAVIDVGESELALCAKADPGPWRAQLSDGEAEELRRMMGGEAPPGDAEADAGAPGGSVSGGGCILS</sequence>
<dbReference type="OrthoDB" id="10495630at2759"/>
<comment type="caution">
    <text evidence="2">The sequence shown here is derived from an EMBL/GenBank/DDBJ whole genome shotgun (WGS) entry which is preliminary data.</text>
</comment>
<name>A0A8J5XMJ3_DIALT</name>
<proteinExistence type="predicted"/>
<feature type="compositionally biased region" description="Gly residues" evidence="1">
    <location>
        <begin position="300"/>
        <end position="313"/>
    </location>
</feature>
<feature type="region of interest" description="Disordered" evidence="1">
    <location>
        <begin position="86"/>
        <end position="105"/>
    </location>
</feature>
<feature type="compositionally biased region" description="Pro residues" evidence="1">
    <location>
        <begin position="64"/>
        <end position="75"/>
    </location>
</feature>
<evidence type="ECO:0000256" key="1">
    <source>
        <dbReference type="SAM" id="MobiDB-lite"/>
    </source>
</evidence>
<evidence type="ECO:0000313" key="3">
    <source>
        <dbReference type="Proteomes" id="UP000751190"/>
    </source>
</evidence>
<protein>
    <submittedName>
        <fullName evidence="2">Uncharacterized protein</fullName>
    </submittedName>
</protein>